<dbReference type="KEGG" id="cphy:B5808_08275"/>
<feature type="domain" description="DUF1980" evidence="2">
    <location>
        <begin position="163"/>
        <end position="256"/>
    </location>
</feature>
<dbReference type="InterPro" id="IPR048493">
    <property type="entry name" value="DUF1980_N"/>
</dbReference>
<dbReference type="Proteomes" id="UP000192775">
    <property type="component" value="Chromosome"/>
</dbReference>
<organism evidence="3 4">
    <name type="scientific">Cnuibacter physcomitrellae</name>
    <dbReference type="NCBI Taxonomy" id="1619308"/>
    <lineage>
        <taxon>Bacteria</taxon>
        <taxon>Bacillati</taxon>
        <taxon>Actinomycetota</taxon>
        <taxon>Actinomycetes</taxon>
        <taxon>Micrococcales</taxon>
        <taxon>Microbacteriaceae</taxon>
        <taxon>Cnuibacter</taxon>
    </lineage>
</organism>
<reference evidence="3 4" key="1">
    <citation type="submission" date="2017-04" db="EMBL/GenBank/DDBJ databases">
        <authorList>
            <person name="Afonso C.L."/>
            <person name="Miller P.J."/>
            <person name="Scott M.A."/>
            <person name="Spackman E."/>
            <person name="Goraichik I."/>
            <person name="Dimitrov K.M."/>
            <person name="Suarez D.L."/>
            <person name="Swayne D.E."/>
        </authorList>
    </citation>
    <scope>NUCLEOTIDE SEQUENCE [LARGE SCALE GENOMIC DNA]</scope>
    <source>
        <strain evidence="4">XA(T)</strain>
    </source>
</reference>
<dbReference type="InterPro" id="IPR052955">
    <property type="entry name" value="UPF0703_membrane_permease"/>
</dbReference>
<gene>
    <name evidence="3" type="ORF">B5808_08275</name>
</gene>
<dbReference type="InterPro" id="IPR048447">
    <property type="entry name" value="DUF1980_C"/>
</dbReference>
<dbReference type="InterPro" id="IPR015402">
    <property type="entry name" value="DUF1980"/>
</dbReference>
<dbReference type="Pfam" id="PF21537">
    <property type="entry name" value="DUF1980_C"/>
    <property type="match status" value="1"/>
</dbReference>
<keyword evidence="4" id="KW-1185">Reference proteome</keyword>
<evidence type="ECO:0000259" key="1">
    <source>
        <dbReference type="Pfam" id="PF09323"/>
    </source>
</evidence>
<name>A0A1X9LJ88_9MICO</name>
<dbReference type="AlphaFoldDB" id="A0A1X9LJ88"/>
<dbReference type="Pfam" id="PF09323">
    <property type="entry name" value="DUF1980"/>
    <property type="match status" value="1"/>
</dbReference>
<dbReference type="PANTHER" id="PTHR40047:SF1">
    <property type="entry name" value="UPF0703 PROTEIN YCGQ"/>
    <property type="match status" value="1"/>
</dbReference>
<evidence type="ECO:0000259" key="2">
    <source>
        <dbReference type="Pfam" id="PF21537"/>
    </source>
</evidence>
<evidence type="ECO:0000313" key="3">
    <source>
        <dbReference type="EMBL" id="ARJ05207.1"/>
    </source>
</evidence>
<dbReference type="STRING" id="1619308.B5808_08275"/>
<dbReference type="PANTHER" id="PTHR40047">
    <property type="entry name" value="UPF0703 PROTEIN YCGQ"/>
    <property type="match status" value="1"/>
</dbReference>
<protein>
    <submittedName>
        <fullName evidence="3">TIGR03943 family protein</fullName>
    </submittedName>
</protein>
<sequence>MSRLLDRWRGVVISLLGVAAILWLAVDGSLGLYIHPRYFVFTVVMAVIAGVAVIAAFALVPARGDADDEHGHDHEHDHGTGGRSPVRRGLTAAGTLVAVAVAAVVLVVFPPSTLSTTSASTAQLDNATTVSAPSTELLTGTDTATFSVKDWASVLRQGGDFADGRTADLTGFVMASPDSPDLLYVARYVITCCAVDAQPAGVPVYSPGWQDTVQEGAWVHVTGAFSPNPVSASTAAYTLTPTVLEPIDEPSDPYDY</sequence>
<dbReference type="RefSeq" id="WP_085019345.1">
    <property type="nucleotide sequence ID" value="NZ_BMHD01000001.1"/>
</dbReference>
<feature type="domain" description="DUF1980" evidence="1">
    <location>
        <begin position="20"/>
        <end position="121"/>
    </location>
</feature>
<accession>A0A1X9LJ88</accession>
<evidence type="ECO:0000313" key="4">
    <source>
        <dbReference type="Proteomes" id="UP000192775"/>
    </source>
</evidence>
<proteinExistence type="predicted"/>
<dbReference type="EMBL" id="CP020715">
    <property type="protein sequence ID" value="ARJ05207.1"/>
    <property type="molecule type" value="Genomic_DNA"/>
</dbReference>
<dbReference type="NCBIfam" id="TIGR03943">
    <property type="entry name" value="TIGR03943 family putative permease subunit"/>
    <property type="match status" value="1"/>
</dbReference>